<dbReference type="EMBL" id="JAPAIK010000007">
    <property type="protein sequence ID" value="MCW1071823.1"/>
    <property type="molecule type" value="Genomic_DNA"/>
</dbReference>
<organism evidence="1 2">
    <name type="scientific">Streptococcus anginosus</name>
    <dbReference type="NCBI Taxonomy" id="1328"/>
    <lineage>
        <taxon>Bacteria</taxon>
        <taxon>Bacillati</taxon>
        <taxon>Bacillota</taxon>
        <taxon>Bacilli</taxon>
        <taxon>Lactobacillales</taxon>
        <taxon>Streptococcaceae</taxon>
        <taxon>Streptococcus</taxon>
        <taxon>Streptococcus anginosus group</taxon>
    </lineage>
</organism>
<sequence length="128" mass="14869">MEKKYDDIEQADLSEVQWIIDNKLNSSKGDVSDDSHKCLKAVVLFLMLISLSGCHKLDKGIVIDKYIDHSYVAYIYTGKVMVPVFYPEKYLIKIKGKIDKKEIKETFSLKKSEWENIKIGDVYEVRDD</sequence>
<evidence type="ECO:0008006" key="3">
    <source>
        <dbReference type="Google" id="ProtNLM"/>
    </source>
</evidence>
<protein>
    <recommendedName>
        <fullName evidence="3">Lipoprotein</fullName>
    </recommendedName>
</protein>
<name>A0AAW5TGU7_STRAP</name>
<dbReference type="AlphaFoldDB" id="A0AAW5TGU7"/>
<reference evidence="1" key="1">
    <citation type="submission" date="2022-10" db="EMBL/GenBank/DDBJ databases">
        <title>Comparative genomic study of S. anginosus.</title>
        <authorList>
            <person name="Prasad A."/>
            <person name="Ene A."/>
            <person name="Jablonska S."/>
            <person name="Du J."/>
            <person name="Wolfe A.J."/>
            <person name="Putonti C."/>
        </authorList>
    </citation>
    <scope>NUCLEOTIDE SEQUENCE</scope>
    <source>
        <strain evidence="1">UMB6888</strain>
    </source>
</reference>
<evidence type="ECO:0000313" key="2">
    <source>
        <dbReference type="Proteomes" id="UP001208853"/>
    </source>
</evidence>
<evidence type="ECO:0000313" key="1">
    <source>
        <dbReference type="EMBL" id="MCW1071823.1"/>
    </source>
</evidence>
<comment type="caution">
    <text evidence="1">The sequence shown here is derived from an EMBL/GenBank/DDBJ whole genome shotgun (WGS) entry which is preliminary data.</text>
</comment>
<dbReference type="RefSeq" id="WP_070812365.1">
    <property type="nucleotide sequence ID" value="NZ_CP118046.1"/>
</dbReference>
<accession>A0AAW5TGU7</accession>
<gene>
    <name evidence="1" type="ORF">OJ930_01870</name>
</gene>
<proteinExistence type="predicted"/>
<dbReference type="Proteomes" id="UP001208853">
    <property type="component" value="Unassembled WGS sequence"/>
</dbReference>